<gene>
    <name evidence="2" type="ORF">DFH07DRAFT_840073</name>
</gene>
<keyword evidence="3" id="KW-1185">Reference proteome</keyword>
<dbReference type="AlphaFoldDB" id="A0AAD7MZZ7"/>
<organism evidence="2 3">
    <name type="scientific">Mycena maculata</name>
    <dbReference type="NCBI Taxonomy" id="230809"/>
    <lineage>
        <taxon>Eukaryota</taxon>
        <taxon>Fungi</taxon>
        <taxon>Dikarya</taxon>
        <taxon>Basidiomycota</taxon>
        <taxon>Agaricomycotina</taxon>
        <taxon>Agaricomycetes</taxon>
        <taxon>Agaricomycetidae</taxon>
        <taxon>Agaricales</taxon>
        <taxon>Marasmiineae</taxon>
        <taxon>Mycenaceae</taxon>
        <taxon>Mycena</taxon>
    </lineage>
</organism>
<evidence type="ECO:0000313" key="3">
    <source>
        <dbReference type="Proteomes" id="UP001215280"/>
    </source>
</evidence>
<comment type="caution">
    <text evidence="2">The sequence shown here is derived from an EMBL/GenBank/DDBJ whole genome shotgun (WGS) entry which is preliminary data.</text>
</comment>
<proteinExistence type="predicted"/>
<evidence type="ECO:0000256" key="1">
    <source>
        <dbReference type="SAM" id="SignalP"/>
    </source>
</evidence>
<name>A0AAD7MZZ7_9AGAR</name>
<reference evidence="2" key="1">
    <citation type="submission" date="2023-03" db="EMBL/GenBank/DDBJ databases">
        <title>Massive genome expansion in bonnet fungi (Mycena s.s.) driven by repeated elements and novel gene families across ecological guilds.</title>
        <authorList>
            <consortium name="Lawrence Berkeley National Laboratory"/>
            <person name="Harder C.B."/>
            <person name="Miyauchi S."/>
            <person name="Viragh M."/>
            <person name="Kuo A."/>
            <person name="Thoen E."/>
            <person name="Andreopoulos B."/>
            <person name="Lu D."/>
            <person name="Skrede I."/>
            <person name="Drula E."/>
            <person name="Henrissat B."/>
            <person name="Morin E."/>
            <person name="Kohler A."/>
            <person name="Barry K."/>
            <person name="LaButti K."/>
            <person name="Morin E."/>
            <person name="Salamov A."/>
            <person name="Lipzen A."/>
            <person name="Mereny Z."/>
            <person name="Hegedus B."/>
            <person name="Baldrian P."/>
            <person name="Stursova M."/>
            <person name="Weitz H."/>
            <person name="Taylor A."/>
            <person name="Grigoriev I.V."/>
            <person name="Nagy L.G."/>
            <person name="Martin F."/>
            <person name="Kauserud H."/>
        </authorList>
    </citation>
    <scope>NUCLEOTIDE SEQUENCE</scope>
    <source>
        <strain evidence="2">CBHHK188m</strain>
    </source>
</reference>
<evidence type="ECO:0000313" key="2">
    <source>
        <dbReference type="EMBL" id="KAJ7739688.1"/>
    </source>
</evidence>
<protein>
    <submittedName>
        <fullName evidence="2">Uncharacterized protein</fullName>
    </submittedName>
</protein>
<sequence length="278" mass="29605">MPSLFKVFSLLALTVISGAFASPHDALAVHEVAHPDTTAHMAPAFEMPEHHKISRSLPELSSRGRVPCSLTNAQRLARHLPLKPPTRRASARRAFASPTVAASPANRGYVQVLSVDANGRPTGVLGYVSKTTSAHTQYVIGTSLADALLVEISGDHNLRTLNSDTPSPAFLGLVQGRDDTSSSLEHYLYLASTERTPPNATPQSIGTSFGTQPAESAVWTMDPATYALTVQWTNPGGALAPTNSFVQGGAIYFSDDPAAFNHRYAASVQRIAFVYVPA</sequence>
<keyword evidence="1" id="KW-0732">Signal</keyword>
<feature type="signal peptide" evidence="1">
    <location>
        <begin position="1"/>
        <end position="21"/>
    </location>
</feature>
<accession>A0AAD7MZZ7</accession>
<dbReference type="Proteomes" id="UP001215280">
    <property type="component" value="Unassembled WGS sequence"/>
</dbReference>
<dbReference type="EMBL" id="JARJLG010000131">
    <property type="protein sequence ID" value="KAJ7739688.1"/>
    <property type="molecule type" value="Genomic_DNA"/>
</dbReference>
<feature type="chain" id="PRO_5041981080" evidence="1">
    <location>
        <begin position="22"/>
        <end position="278"/>
    </location>
</feature>